<dbReference type="AlphaFoldDB" id="A0A914H4W5"/>
<evidence type="ECO:0000313" key="2">
    <source>
        <dbReference type="WBParaSite" id="Gr19_v10_g1419.t1"/>
    </source>
</evidence>
<sequence>MRHQFGNAPNHLHEKWRAFRTANLFVSNSASDLFPFVMLSEPGNKIEANFGPNFKFNIRSDQTDFMAFYDI</sequence>
<protein>
    <submittedName>
        <fullName evidence="2">Uncharacterized protein</fullName>
    </submittedName>
</protein>
<proteinExistence type="predicted"/>
<accession>A0A914H4W5</accession>
<dbReference type="InterPro" id="IPR043136">
    <property type="entry name" value="B30.2/SPRY_sf"/>
</dbReference>
<organism evidence="1 2">
    <name type="scientific">Globodera rostochiensis</name>
    <name type="common">Golden nematode worm</name>
    <name type="synonym">Heterodera rostochiensis</name>
    <dbReference type="NCBI Taxonomy" id="31243"/>
    <lineage>
        <taxon>Eukaryota</taxon>
        <taxon>Metazoa</taxon>
        <taxon>Ecdysozoa</taxon>
        <taxon>Nematoda</taxon>
        <taxon>Chromadorea</taxon>
        <taxon>Rhabditida</taxon>
        <taxon>Tylenchina</taxon>
        <taxon>Tylenchomorpha</taxon>
        <taxon>Tylenchoidea</taxon>
        <taxon>Heteroderidae</taxon>
        <taxon>Heteroderinae</taxon>
        <taxon>Globodera</taxon>
    </lineage>
</organism>
<keyword evidence="1" id="KW-1185">Reference proteome</keyword>
<reference evidence="2" key="1">
    <citation type="submission" date="2022-11" db="UniProtKB">
        <authorList>
            <consortium name="WormBaseParasite"/>
        </authorList>
    </citation>
    <scope>IDENTIFICATION</scope>
</reference>
<dbReference type="Proteomes" id="UP000887572">
    <property type="component" value="Unplaced"/>
</dbReference>
<evidence type="ECO:0000313" key="1">
    <source>
        <dbReference type="Proteomes" id="UP000887572"/>
    </source>
</evidence>
<dbReference type="WBParaSite" id="Gr19_v10_g1419.t1">
    <property type="protein sequence ID" value="Gr19_v10_g1419.t1"/>
    <property type="gene ID" value="Gr19_v10_g1419"/>
</dbReference>
<dbReference type="Gene3D" id="2.60.120.920">
    <property type="match status" value="1"/>
</dbReference>
<name>A0A914H4W5_GLORO</name>